<feature type="region of interest" description="Disordered" evidence="2">
    <location>
        <begin position="270"/>
        <end position="308"/>
    </location>
</feature>
<accession>A0A8K0UX62</accession>
<feature type="compositionally biased region" description="Polar residues" evidence="2">
    <location>
        <begin position="784"/>
        <end position="804"/>
    </location>
</feature>
<feature type="compositionally biased region" description="Low complexity" evidence="2">
    <location>
        <begin position="615"/>
        <end position="635"/>
    </location>
</feature>
<keyword evidence="4" id="KW-1185">Reference proteome</keyword>
<keyword evidence="1" id="KW-0175">Coiled coil</keyword>
<reference evidence="3" key="1">
    <citation type="journal article" date="2021" name="New Phytol.">
        <title>Evolutionary innovations through gain and loss of genes in the ectomycorrhizal Boletales.</title>
        <authorList>
            <person name="Wu G."/>
            <person name="Miyauchi S."/>
            <person name="Morin E."/>
            <person name="Kuo A."/>
            <person name="Drula E."/>
            <person name="Varga T."/>
            <person name="Kohler A."/>
            <person name="Feng B."/>
            <person name="Cao Y."/>
            <person name="Lipzen A."/>
            <person name="Daum C."/>
            <person name="Hundley H."/>
            <person name="Pangilinan J."/>
            <person name="Johnson J."/>
            <person name="Barry K."/>
            <person name="LaButti K."/>
            <person name="Ng V."/>
            <person name="Ahrendt S."/>
            <person name="Min B."/>
            <person name="Choi I.G."/>
            <person name="Park H."/>
            <person name="Plett J.M."/>
            <person name="Magnuson J."/>
            <person name="Spatafora J.W."/>
            <person name="Nagy L.G."/>
            <person name="Henrissat B."/>
            <person name="Grigoriev I.V."/>
            <person name="Yang Z.L."/>
            <person name="Xu J."/>
            <person name="Martin F.M."/>
        </authorList>
    </citation>
    <scope>NUCLEOTIDE SEQUENCE</scope>
    <source>
        <strain evidence="3">KKN 215</strain>
    </source>
</reference>
<feature type="compositionally biased region" description="Low complexity" evidence="2">
    <location>
        <begin position="213"/>
        <end position="229"/>
    </location>
</feature>
<proteinExistence type="predicted"/>
<dbReference type="OrthoDB" id="3358861at2759"/>
<evidence type="ECO:0000256" key="2">
    <source>
        <dbReference type="SAM" id="MobiDB-lite"/>
    </source>
</evidence>
<dbReference type="InterPro" id="IPR028245">
    <property type="entry name" value="PIL1/LSP1"/>
</dbReference>
<feature type="region of interest" description="Disordered" evidence="2">
    <location>
        <begin position="213"/>
        <end position="255"/>
    </location>
</feature>
<feature type="region of interest" description="Disordered" evidence="2">
    <location>
        <begin position="108"/>
        <end position="134"/>
    </location>
</feature>
<evidence type="ECO:0000313" key="3">
    <source>
        <dbReference type="EMBL" id="KAH8105173.1"/>
    </source>
</evidence>
<dbReference type="GO" id="GO:0036286">
    <property type="term" value="C:eisosome filament"/>
    <property type="evidence" value="ECO:0007669"/>
    <property type="project" value="TreeGrafter"/>
</dbReference>
<feature type="compositionally biased region" description="Basic and acidic residues" evidence="2">
    <location>
        <begin position="412"/>
        <end position="425"/>
    </location>
</feature>
<feature type="compositionally biased region" description="Basic and acidic residues" evidence="2">
    <location>
        <begin position="697"/>
        <end position="711"/>
    </location>
</feature>
<dbReference type="Proteomes" id="UP000813824">
    <property type="component" value="Unassembled WGS sequence"/>
</dbReference>
<organism evidence="3 4">
    <name type="scientific">Cristinia sonorae</name>
    <dbReference type="NCBI Taxonomy" id="1940300"/>
    <lineage>
        <taxon>Eukaryota</taxon>
        <taxon>Fungi</taxon>
        <taxon>Dikarya</taxon>
        <taxon>Basidiomycota</taxon>
        <taxon>Agaricomycotina</taxon>
        <taxon>Agaricomycetes</taxon>
        <taxon>Agaricomycetidae</taxon>
        <taxon>Agaricales</taxon>
        <taxon>Pleurotineae</taxon>
        <taxon>Stephanosporaceae</taxon>
        <taxon>Cristinia</taxon>
    </lineage>
</organism>
<feature type="compositionally biased region" description="Low complexity" evidence="2">
    <location>
        <begin position="862"/>
        <end position="880"/>
    </location>
</feature>
<feature type="compositionally biased region" description="Polar residues" evidence="2">
    <location>
        <begin position="237"/>
        <end position="252"/>
    </location>
</feature>
<comment type="caution">
    <text evidence="3">The sequence shown here is derived from an EMBL/GenBank/DDBJ whole genome shotgun (WGS) entry which is preliminary data.</text>
</comment>
<dbReference type="GO" id="GO:0005886">
    <property type="term" value="C:plasma membrane"/>
    <property type="evidence" value="ECO:0007669"/>
    <property type="project" value="TreeGrafter"/>
</dbReference>
<dbReference type="EMBL" id="JAEVFJ010000004">
    <property type="protein sequence ID" value="KAH8105173.1"/>
    <property type="molecule type" value="Genomic_DNA"/>
</dbReference>
<sequence length="999" mass="106890">MVHRPSDSRLLVNLLNHEKEYSKQLASLLEHSQASLTSFSAYASACAPPNSQIIVAVAGAFYGADEALRGYAVAVDQWQQQLKALKEMEDGLGNIMRDREILVTRLIKASKSSKPPPREPIPNSGSSSTLSHAGKHEVQLGSKLAAAQTELQACEAHLANKERELEAFRTATIRSGLQARCQALADCGWTWGEMGKEGINALNLFEAPNGNGNPTPLPLLPTLKPLPNLSPEHLSSDHSSLAPSQSASQIGSSGYIGATSPQYTLTIPPAHSISDHTVPNGTIFRPRPRAEAVEEPGGSSAEEGDTRQDVQVVENERFLPSRKRKGPVLAHVRTITEAPHPSRHVHFPSSNSDTFLLRSPTEREFEKRGGSVSVRKGHGVFGSIAALFRGQRGSGSVDGDSPTKSTGGRWKTRTDKNLKKSHGADSSDEEDLRPRQHLGPSASVPVFLHEAEAGPGPSTSRMMKKRLKRGSVQAPAKGVVREGVENRGWMSENDGDTVRGRKGKLTRVVNTQEHDAEPSPRGIASTQPHYGDLSPSHSLKKPQQKMPNGGLPLATGTPNGAPLSRNSSMSKQSIMTAPATLRHRDVSTAMVTSSSKTHLSRRRSISLDHAAPIAGSSRTGPSVSSGSGKVLSGVGYPPIRSSGKTTLKRATEPGSNLMSIVEDVKKNRDMFAKQQEPERMLVLPKAPPPASELLALEEQKEREAKQTEENLRSIAAASTPSEPPTPTSAHTMISIPAEEEVNPVQPSIHNPPDRAHMSKPLRSALRATSRSPSPAGRTPLPPTAGSSKPQTPVKSPLIQANGSAHPTDVSAGDEDDTASISSYETVNDVLNDDKEDQEPPSPIAPLPPPREETTHPMNSDLSQSTSTQSTGSTVTEGSGTAPKRAKSVRMSLPPTFSATPPAIYDDSDGGHDKSGAGRYEPWSPPSSAPSPPPKRHSRAPPPHHDKSTVIPNGGPATKGGWSTRIPDSTTHQDVWQDSDAEDEEYGAAKRLLNKFTRRV</sequence>
<dbReference type="GO" id="GO:0006897">
    <property type="term" value="P:endocytosis"/>
    <property type="evidence" value="ECO:0007669"/>
    <property type="project" value="TreeGrafter"/>
</dbReference>
<feature type="compositionally biased region" description="Polar residues" evidence="2">
    <location>
        <begin position="965"/>
        <end position="975"/>
    </location>
</feature>
<feature type="coiled-coil region" evidence="1">
    <location>
        <begin position="144"/>
        <end position="171"/>
    </location>
</feature>
<dbReference type="Gene3D" id="1.20.1270.60">
    <property type="entry name" value="Arfaptin homology (AH) domain/BAR domain"/>
    <property type="match status" value="1"/>
</dbReference>
<feature type="compositionally biased region" description="Polar residues" evidence="2">
    <location>
        <begin position="564"/>
        <end position="574"/>
    </location>
</feature>
<feature type="region of interest" description="Disordered" evidence="2">
    <location>
        <begin position="692"/>
        <end position="983"/>
    </location>
</feature>
<feature type="region of interest" description="Disordered" evidence="2">
    <location>
        <begin position="391"/>
        <end position="444"/>
    </location>
</feature>
<feature type="compositionally biased region" description="Pro residues" evidence="2">
    <location>
        <begin position="839"/>
        <end position="848"/>
    </location>
</feature>
<dbReference type="AlphaFoldDB" id="A0A8K0UX62"/>
<gene>
    <name evidence="3" type="ORF">BXZ70DRAFT_1042691</name>
</gene>
<evidence type="ECO:0000313" key="4">
    <source>
        <dbReference type="Proteomes" id="UP000813824"/>
    </source>
</evidence>
<dbReference type="GO" id="GO:0008289">
    <property type="term" value="F:lipid binding"/>
    <property type="evidence" value="ECO:0007669"/>
    <property type="project" value="TreeGrafter"/>
</dbReference>
<name>A0A8K0UX62_9AGAR</name>
<feature type="region of interest" description="Disordered" evidence="2">
    <location>
        <begin position="587"/>
        <end position="651"/>
    </location>
</feature>
<dbReference type="InterPro" id="IPR027267">
    <property type="entry name" value="AH/BAR_dom_sf"/>
</dbReference>
<dbReference type="GO" id="GO:0070941">
    <property type="term" value="P:eisosome assembly"/>
    <property type="evidence" value="ECO:0007669"/>
    <property type="project" value="TreeGrafter"/>
</dbReference>
<feature type="compositionally biased region" description="Pro residues" evidence="2">
    <location>
        <begin position="922"/>
        <end position="932"/>
    </location>
</feature>
<evidence type="ECO:0000256" key="1">
    <source>
        <dbReference type="SAM" id="Coils"/>
    </source>
</evidence>
<protein>
    <submittedName>
        <fullName evidence="3">Uncharacterized protein</fullName>
    </submittedName>
</protein>
<dbReference type="PANTHER" id="PTHR31962">
    <property type="entry name" value="SPHINGOLIPID LONG CHAIN BASE-RESPONSIVE PROTEIN PIL1"/>
    <property type="match status" value="1"/>
</dbReference>
<feature type="region of interest" description="Disordered" evidence="2">
    <location>
        <begin position="511"/>
        <end position="574"/>
    </location>
</feature>
<dbReference type="PANTHER" id="PTHR31962:SF1">
    <property type="entry name" value="SPHINGOLIPID LONG CHAIN BASE-RESPONSIVE PROTEIN PIL1"/>
    <property type="match status" value="1"/>
</dbReference>